<dbReference type="EMBL" id="AMEM01000023">
    <property type="protein sequence ID" value="EKX89489.1"/>
    <property type="molecule type" value="Genomic_DNA"/>
</dbReference>
<protein>
    <submittedName>
        <fullName evidence="1">Uncharacterized protein</fullName>
    </submittedName>
</protein>
<sequence>MTFCCHVTNHSNAFVIARYQCKKMTPQAAADDITWLHYAFSLTS</sequence>
<accession>L1MEV6</accession>
<proteinExistence type="predicted"/>
<dbReference type="HOGENOM" id="CLU_3214988_0_0_11"/>
<organism evidence="1 2">
    <name type="scientific">Corynebacterium durum F0235</name>
    <dbReference type="NCBI Taxonomy" id="1035195"/>
    <lineage>
        <taxon>Bacteria</taxon>
        <taxon>Bacillati</taxon>
        <taxon>Actinomycetota</taxon>
        <taxon>Actinomycetes</taxon>
        <taxon>Mycobacteriales</taxon>
        <taxon>Corynebacteriaceae</taxon>
        <taxon>Corynebacterium</taxon>
    </lineage>
</organism>
<dbReference type="STRING" id="1035195.HMPREF9997_01731"/>
<name>L1MEV6_9CORY</name>
<dbReference type="Proteomes" id="UP000010445">
    <property type="component" value="Unassembled WGS sequence"/>
</dbReference>
<dbReference type="AlphaFoldDB" id="L1MEV6"/>
<evidence type="ECO:0000313" key="1">
    <source>
        <dbReference type="EMBL" id="EKX89489.1"/>
    </source>
</evidence>
<comment type="caution">
    <text evidence="1">The sequence shown here is derived from an EMBL/GenBank/DDBJ whole genome shotgun (WGS) entry which is preliminary data.</text>
</comment>
<reference evidence="1 2" key="1">
    <citation type="submission" date="2012-05" db="EMBL/GenBank/DDBJ databases">
        <authorList>
            <person name="Weinstock G."/>
            <person name="Sodergren E."/>
            <person name="Lobos E.A."/>
            <person name="Fulton L."/>
            <person name="Fulton R."/>
            <person name="Courtney L."/>
            <person name="Fronick C."/>
            <person name="O'Laughlin M."/>
            <person name="Godfrey J."/>
            <person name="Wilson R.M."/>
            <person name="Miner T."/>
            <person name="Farmer C."/>
            <person name="Delehaunty K."/>
            <person name="Cordes M."/>
            <person name="Minx P."/>
            <person name="Tomlinson C."/>
            <person name="Chen J."/>
            <person name="Wollam A."/>
            <person name="Pepin K.H."/>
            <person name="Bhonagiri V."/>
            <person name="Zhang X."/>
            <person name="Suruliraj S."/>
            <person name="Warren W."/>
            <person name="Mitreva M."/>
            <person name="Mardis E.R."/>
            <person name="Wilson R.K."/>
        </authorList>
    </citation>
    <scope>NUCLEOTIDE SEQUENCE [LARGE SCALE GENOMIC DNA]</scope>
    <source>
        <strain evidence="1 2">F0235</strain>
    </source>
</reference>
<gene>
    <name evidence="1" type="ORF">HMPREF9997_01731</name>
</gene>
<keyword evidence="2" id="KW-1185">Reference proteome</keyword>
<evidence type="ECO:0000313" key="2">
    <source>
        <dbReference type="Proteomes" id="UP000010445"/>
    </source>
</evidence>